<organism evidence="2 3">
    <name type="scientific">Adhaeribacter terrigena</name>
    <dbReference type="NCBI Taxonomy" id="2793070"/>
    <lineage>
        <taxon>Bacteria</taxon>
        <taxon>Pseudomonadati</taxon>
        <taxon>Bacteroidota</taxon>
        <taxon>Cytophagia</taxon>
        <taxon>Cytophagales</taxon>
        <taxon>Hymenobacteraceae</taxon>
        <taxon>Adhaeribacter</taxon>
    </lineage>
</organism>
<evidence type="ECO:0000313" key="3">
    <source>
        <dbReference type="Proteomes" id="UP000644147"/>
    </source>
</evidence>
<dbReference type="Pfam" id="PF00535">
    <property type="entry name" value="Glycos_transf_2"/>
    <property type="match status" value="1"/>
</dbReference>
<dbReference type="SUPFAM" id="SSF53448">
    <property type="entry name" value="Nucleotide-diphospho-sugar transferases"/>
    <property type="match status" value="1"/>
</dbReference>
<dbReference type="InterPro" id="IPR001173">
    <property type="entry name" value="Glyco_trans_2-like"/>
</dbReference>
<proteinExistence type="predicted"/>
<dbReference type="EMBL" id="JAEHFX010000001">
    <property type="protein sequence ID" value="MBK0402021.1"/>
    <property type="molecule type" value="Genomic_DNA"/>
</dbReference>
<name>A0ABS1BYL9_9BACT</name>
<protein>
    <submittedName>
        <fullName evidence="2">Glycosyltransferase</fullName>
    </submittedName>
</protein>
<comment type="caution">
    <text evidence="2">The sequence shown here is derived from an EMBL/GenBank/DDBJ whole genome shotgun (WGS) entry which is preliminary data.</text>
</comment>
<dbReference type="PANTHER" id="PTHR22916:SF3">
    <property type="entry name" value="UDP-GLCNAC:BETAGAL BETA-1,3-N-ACETYLGLUCOSAMINYLTRANSFERASE-LIKE PROTEIN 1"/>
    <property type="match status" value="1"/>
</dbReference>
<dbReference type="InterPro" id="IPR029044">
    <property type="entry name" value="Nucleotide-diphossugar_trans"/>
</dbReference>
<dbReference type="Proteomes" id="UP000644147">
    <property type="component" value="Unassembled WGS sequence"/>
</dbReference>
<keyword evidence="3" id="KW-1185">Reference proteome</keyword>
<feature type="domain" description="Glycosyltransferase 2-like" evidence="1">
    <location>
        <begin position="6"/>
        <end position="151"/>
    </location>
</feature>
<dbReference type="Gene3D" id="3.90.550.10">
    <property type="entry name" value="Spore Coat Polysaccharide Biosynthesis Protein SpsA, Chain A"/>
    <property type="match status" value="1"/>
</dbReference>
<sequence length="318" mass="37330">MQPLVSVICLCYNHARFLREALDSVLNQTYQNLEIIVVDDLSTDNSREIIEDYVRRFPQIKYLPNAQNLGNCVAFNRAYRLSKGKYLIDFATDDVLMPERIAEQVAAFEKLDESYGILFTDAEFIDDFGNHLLNFYKRDKNGNLAENVPDGDVFAHVIARHYICSPTMIMRRTVFDKLNGYDETLAYEDFDLWVRSAPDFKYFFLDRILTKRRIHAAQMSQQQYKPNDKQIFSTITVCKKAQKLLRTEREKQALKKRVIHELIQAVFTRNFEATRQLYGLLQDLGPVPAKMKMLVAIHKLPFPFERTRQLYQQIRFGK</sequence>
<evidence type="ECO:0000313" key="2">
    <source>
        <dbReference type="EMBL" id="MBK0402021.1"/>
    </source>
</evidence>
<gene>
    <name evidence="2" type="ORF">I5M27_03430</name>
</gene>
<dbReference type="RefSeq" id="WP_200504616.1">
    <property type="nucleotide sequence ID" value="NZ_JAEHFX010000001.1"/>
</dbReference>
<dbReference type="PANTHER" id="PTHR22916">
    <property type="entry name" value="GLYCOSYLTRANSFERASE"/>
    <property type="match status" value="1"/>
</dbReference>
<evidence type="ECO:0000259" key="1">
    <source>
        <dbReference type="Pfam" id="PF00535"/>
    </source>
</evidence>
<reference evidence="2 3" key="1">
    <citation type="submission" date="2020-12" db="EMBL/GenBank/DDBJ databases">
        <title>Bacterial novel species Adhaeribacter sp. BT258 isolated from soil.</title>
        <authorList>
            <person name="Jung H.-Y."/>
        </authorList>
    </citation>
    <scope>NUCLEOTIDE SEQUENCE [LARGE SCALE GENOMIC DNA]</scope>
    <source>
        <strain evidence="2 3">BT258</strain>
    </source>
</reference>
<accession>A0ABS1BYL9</accession>